<protein>
    <submittedName>
        <fullName evidence="2">Uncharacterized protein</fullName>
    </submittedName>
</protein>
<dbReference type="EMBL" id="AC146816">
    <property type="protein sequence ID" value="AAX95591.1"/>
    <property type="molecule type" value="Genomic_DNA"/>
</dbReference>
<organism evidence="2">
    <name type="scientific">Oryza sativa subsp. japonica</name>
    <name type="common">Rice</name>
    <dbReference type="NCBI Taxonomy" id="39947"/>
    <lineage>
        <taxon>Eukaryota</taxon>
        <taxon>Viridiplantae</taxon>
        <taxon>Streptophyta</taxon>
        <taxon>Embryophyta</taxon>
        <taxon>Tracheophyta</taxon>
        <taxon>Spermatophyta</taxon>
        <taxon>Magnoliopsida</taxon>
        <taxon>Liliopsida</taxon>
        <taxon>Poales</taxon>
        <taxon>Poaceae</taxon>
        <taxon>BOP clade</taxon>
        <taxon>Oryzoideae</taxon>
        <taxon>Oryzeae</taxon>
        <taxon>Oryzinae</taxon>
        <taxon>Oryza</taxon>
        <taxon>Oryza sativa</taxon>
    </lineage>
</organism>
<proteinExistence type="predicted"/>
<evidence type="ECO:0000313" key="2">
    <source>
        <dbReference type="EMBL" id="AAX95591.1"/>
    </source>
</evidence>
<feature type="compositionally biased region" description="Low complexity" evidence="1">
    <location>
        <begin position="109"/>
        <end position="119"/>
    </location>
</feature>
<feature type="compositionally biased region" description="Basic and acidic residues" evidence="1">
    <location>
        <begin position="87"/>
        <end position="98"/>
    </location>
</feature>
<dbReference type="AlphaFoldDB" id="Q53K81"/>
<name>Q53K81_ORYSJ</name>
<feature type="compositionally biased region" description="Basic residues" evidence="1">
    <location>
        <begin position="99"/>
        <end position="108"/>
    </location>
</feature>
<evidence type="ECO:0000256" key="1">
    <source>
        <dbReference type="SAM" id="MobiDB-lite"/>
    </source>
</evidence>
<feature type="region of interest" description="Disordered" evidence="1">
    <location>
        <begin position="67"/>
        <end position="145"/>
    </location>
</feature>
<reference evidence="2" key="2">
    <citation type="submission" date="2005-04" db="EMBL/GenBank/DDBJ databases">
        <authorList>
            <person name="Buell R."/>
        </authorList>
    </citation>
    <scope>NUCLEOTIDE SEQUENCE</scope>
</reference>
<accession>Q53K81</accession>
<sequence>MSSFNYQPLKLSAVGLHLSGPRCIPSLPPAFRTISPPPGLIDYLPPAASPHIRLPRQQQRLRWRRTLSMATTTRRRSRTSAASAAVADERGVSGDGRGRARRRRRRMRTSAATAAAAAADADEGGGGGGRGRGRRRTTHAEGSPSDSIIEEAVLLTDLSGFQETYMLFIPLRCHAQQLYKNCFCQT</sequence>
<reference evidence="2" key="1">
    <citation type="submission" date="2003-10" db="EMBL/GenBank/DDBJ databases">
        <authorList>
            <person name="Buell C."/>
            <person name="Yuan Q."/>
            <person name="Ouyang S."/>
            <person name="Liu J."/>
            <person name="Wang A."/>
            <person name="Maiti R."/>
            <person name="Lin H."/>
            <person name="Zhu W."/>
            <person name="Hamilton J."/>
            <person name="Jones K."/>
            <person name="Tallon L."/>
            <person name="Feldblyum T."/>
            <person name="Tsitrin T."/>
            <person name="Bera J."/>
            <person name="Kim M."/>
            <person name="Jin S."/>
            <person name="Fadrosh D."/>
            <person name="Vuong H."/>
            <person name="Overton II L."/>
            <person name="Reardon M."/>
            <person name="Weaver B."/>
            <person name="Johri S."/>
            <person name="Lewis M."/>
            <person name="Utterback T."/>
            <person name="Van Aken S."/>
            <person name="Wortman J."/>
            <person name="Haas B."/>
            <person name="Koo H."/>
            <person name="Zismann V."/>
            <person name="Hsiao J."/>
            <person name="Iobst S."/>
            <person name="de Vazeilles A."/>
            <person name="White O."/>
            <person name="Salzberg S."/>
            <person name="Fraser C."/>
        </authorList>
    </citation>
    <scope>NUCLEOTIDE SEQUENCE</scope>
</reference>